<comment type="caution">
    <text evidence="2">The sequence shown here is derived from an EMBL/GenBank/DDBJ whole genome shotgun (WGS) entry which is preliminary data.</text>
</comment>
<name>A0ABV0U2H1_9TELE</name>
<accession>A0ABV0U2H1</accession>
<evidence type="ECO:0000313" key="3">
    <source>
        <dbReference type="Proteomes" id="UP001482620"/>
    </source>
</evidence>
<dbReference type="EMBL" id="JAHRIQ010057999">
    <property type="protein sequence ID" value="MEQ2239154.1"/>
    <property type="molecule type" value="Genomic_DNA"/>
</dbReference>
<feature type="compositionally biased region" description="Low complexity" evidence="1">
    <location>
        <begin position="88"/>
        <end position="99"/>
    </location>
</feature>
<evidence type="ECO:0000256" key="1">
    <source>
        <dbReference type="SAM" id="MobiDB-lite"/>
    </source>
</evidence>
<gene>
    <name evidence="2" type="ORF">ILYODFUR_001643</name>
</gene>
<feature type="region of interest" description="Disordered" evidence="1">
    <location>
        <begin position="1"/>
        <end position="128"/>
    </location>
</feature>
<keyword evidence="3" id="KW-1185">Reference proteome</keyword>
<proteinExistence type="predicted"/>
<protein>
    <submittedName>
        <fullName evidence="2">Uncharacterized protein</fullName>
    </submittedName>
</protein>
<evidence type="ECO:0000313" key="2">
    <source>
        <dbReference type="EMBL" id="MEQ2239154.1"/>
    </source>
</evidence>
<dbReference type="Proteomes" id="UP001482620">
    <property type="component" value="Unassembled WGS sequence"/>
</dbReference>
<sequence length="140" mass="15213">MQAKTHNCPPCSPGPTSTPSTKIARQQAGDTPRSPQHIGQAPAYHSCWNPEGRRLEGHIVFQSGGPLPKRSTGDDTNQSPALPPWPSNTPTHSSRSHSPPLRDVARTPTQKTPNRGGQPPYGALENPRHPTLLKVTFFYV</sequence>
<reference evidence="2 3" key="1">
    <citation type="submission" date="2021-06" db="EMBL/GenBank/DDBJ databases">
        <authorList>
            <person name="Palmer J.M."/>
        </authorList>
    </citation>
    <scope>NUCLEOTIDE SEQUENCE [LARGE SCALE GENOMIC DNA]</scope>
    <source>
        <strain evidence="3">if_2019</strain>
        <tissue evidence="2">Muscle</tissue>
    </source>
</reference>
<organism evidence="2 3">
    <name type="scientific">Ilyodon furcidens</name>
    <name type="common">goldbreast splitfin</name>
    <dbReference type="NCBI Taxonomy" id="33524"/>
    <lineage>
        <taxon>Eukaryota</taxon>
        <taxon>Metazoa</taxon>
        <taxon>Chordata</taxon>
        <taxon>Craniata</taxon>
        <taxon>Vertebrata</taxon>
        <taxon>Euteleostomi</taxon>
        <taxon>Actinopterygii</taxon>
        <taxon>Neopterygii</taxon>
        <taxon>Teleostei</taxon>
        <taxon>Neoteleostei</taxon>
        <taxon>Acanthomorphata</taxon>
        <taxon>Ovalentaria</taxon>
        <taxon>Atherinomorphae</taxon>
        <taxon>Cyprinodontiformes</taxon>
        <taxon>Goodeidae</taxon>
        <taxon>Ilyodon</taxon>
    </lineage>
</organism>